<feature type="transmembrane region" description="Helical" evidence="5">
    <location>
        <begin position="236"/>
        <end position="254"/>
    </location>
</feature>
<comment type="caution">
    <text evidence="6">The sequence shown here is derived from an EMBL/GenBank/DDBJ whole genome shotgun (WGS) entry which is preliminary data.</text>
</comment>
<evidence type="ECO:0000256" key="3">
    <source>
        <dbReference type="ARBA" id="ARBA00022989"/>
    </source>
</evidence>
<dbReference type="Proteomes" id="UP000777438">
    <property type="component" value="Unassembled WGS sequence"/>
</dbReference>
<feature type="transmembrane region" description="Helical" evidence="5">
    <location>
        <begin position="76"/>
        <end position="101"/>
    </location>
</feature>
<dbReference type="OrthoDB" id="3358017at2759"/>
<protein>
    <submittedName>
        <fullName evidence="6">RTA1 like protein</fullName>
    </submittedName>
</protein>
<dbReference type="InterPro" id="IPR007568">
    <property type="entry name" value="RTA1"/>
</dbReference>
<feature type="transmembrane region" description="Helical" evidence="5">
    <location>
        <begin position="198"/>
        <end position="216"/>
    </location>
</feature>
<name>A0A9P9ATZ5_9HYPO</name>
<feature type="transmembrane region" description="Helical" evidence="5">
    <location>
        <begin position="46"/>
        <end position="64"/>
    </location>
</feature>
<dbReference type="PANTHER" id="PTHR31465:SF27">
    <property type="entry name" value="DOMAIN PROTEIN, PUTATIVE (AFU_ORTHOLOGUE AFUA_3G01030)-RELATED"/>
    <property type="match status" value="1"/>
</dbReference>
<keyword evidence="7" id="KW-1185">Reference proteome</keyword>
<dbReference type="PANTHER" id="PTHR31465">
    <property type="entry name" value="PROTEIN RTA1-RELATED"/>
    <property type="match status" value="1"/>
</dbReference>
<organism evidence="6 7">
    <name type="scientific">Thelonectria olida</name>
    <dbReference type="NCBI Taxonomy" id="1576542"/>
    <lineage>
        <taxon>Eukaryota</taxon>
        <taxon>Fungi</taxon>
        <taxon>Dikarya</taxon>
        <taxon>Ascomycota</taxon>
        <taxon>Pezizomycotina</taxon>
        <taxon>Sordariomycetes</taxon>
        <taxon>Hypocreomycetidae</taxon>
        <taxon>Hypocreales</taxon>
        <taxon>Nectriaceae</taxon>
        <taxon>Thelonectria</taxon>
    </lineage>
</organism>
<dbReference type="AlphaFoldDB" id="A0A9P9ATZ5"/>
<dbReference type="GO" id="GO:0016020">
    <property type="term" value="C:membrane"/>
    <property type="evidence" value="ECO:0007669"/>
    <property type="project" value="UniProtKB-SubCell"/>
</dbReference>
<dbReference type="Pfam" id="PF04479">
    <property type="entry name" value="RTA1"/>
    <property type="match status" value="1"/>
</dbReference>
<reference evidence="6 7" key="1">
    <citation type="journal article" date="2021" name="Nat. Commun.">
        <title>Genetic determinants of endophytism in the Arabidopsis root mycobiome.</title>
        <authorList>
            <person name="Mesny F."/>
            <person name="Miyauchi S."/>
            <person name="Thiergart T."/>
            <person name="Pickel B."/>
            <person name="Atanasova L."/>
            <person name="Karlsson M."/>
            <person name="Huettel B."/>
            <person name="Barry K.W."/>
            <person name="Haridas S."/>
            <person name="Chen C."/>
            <person name="Bauer D."/>
            <person name="Andreopoulos W."/>
            <person name="Pangilinan J."/>
            <person name="LaButti K."/>
            <person name="Riley R."/>
            <person name="Lipzen A."/>
            <person name="Clum A."/>
            <person name="Drula E."/>
            <person name="Henrissat B."/>
            <person name="Kohler A."/>
            <person name="Grigoriev I.V."/>
            <person name="Martin F.M."/>
            <person name="Hacquard S."/>
        </authorList>
    </citation>
    <scope>NUCLEOTIDE SEQUENCE [LARGE SCALE GENOMIC DNA]</scope>
    <source>
        <strain evidence="6 7">MPI-CAGE-CH-0241</strain>
    </source>
</reference>
<evidence type="ECO:0000313" key="7">
    <source>
        <dbReference type="Proteomes" id="UP000777438"/>
    </source>
</evidence>
<feature type="transmembrane region" description="Helical" evidence="5">
    <location>
        <begin position="155"/>
        <end position="177"/>
    </location>
</feature>
<keyword evidence="2 5" id="KW-0812">Transmembrane</keyword>
<evidence type="ECO:0000256" key="4">
    <source>
        <dbReference type="ARBA" id="ARBA00023136"/>
    </source>
</evidence>
<evidence type="ECO:0000256" key="2">
    <source>
        <dbReference type="ARBA" id="ARBA00022692"/>
    </source>
</evidence>
<evidence type="ECO:0000313" key="6">
    <source>
        <dbReference type="EMBL" id="KAH6896812.1"/>
    </source>
</evidence>
<proteinExistence type="predicted"/>
<dbReference type="EMBL" id="JAGPYM010000003">
    <property type="protein sequence ID" value="KAH6896812.1"/>
    <property type="molecule type" value="Genomic_DNA"/>
</dbReference>
<comment type="subcellular location">
    <subcellularLocation>
        <location evidence="1">Membrane</location>
        <topology evidence="1">Multi-pass membrane protein</topology>
    </subcellularLocation>
</comment>
<keyword evidence="3 5" id="KW-1133">Transmembrane helix</keyword>
<keyword evidence="4 5" id="KW-0472">Membrane</keyword>
<sequence length="297" mass="33670">MAELKPFRGDYYLWNYLPSKPAAVIFLLLFLVVTGAIAWRMYRTKTWYCSVFVIGGLFEVIGYAGRASAYDKTDKLMPYVIQSTYILLAPALFAASIYMVLRRVIIQAHAETHSIIPVKWLTKIFVLGDVLSFLVQGGAAGMMVVSDLAKTGQNIVIAGLFIQIVVFGFFVVTTVTFQLRMRECPTRESEDPNVPWEARIYMLYAVSGLIMVRSVFRVVEFIMGHDGYLLQHEWPLYLFDCVLMFAVMVIFFVRTPSTRQPIRRSTFELSLLERVPSSQVLSPDPRLTRSVANNGTG</sequence>
<feature type="transmembrane region" description="Helical" evidence="5">
    <location>
        <begin position="121"/>
        <end position="143"/>
    </location>
</feature>
<accession>A0A9P9ATZ5</accession>
<evidence type="ECO:0000256" key="5">
    <source>
        <dbReference type="SAM" id="Phobius"/>
    </source>
</evidence>
<gene>
    <name evidence="6" type="ORF">B0T10DRAFT_535667</name>
</gene>
<evidence type="ECO:0000256" key="1">
    <source>
        <dbReference type="ARBA" id="ARBA00004141"/>
    </source>
</evidence>
<feature type="transmembrane region" description="Helical" evidence="5">
    <location>
        <begin position="20"/>
        <end position="39"/>
    </location>
</feature>